<name>A0A1V1PD04_9BACT</name>
<dbReference type="CDD" id="cd16922">
    <property type="entry name" value="HATPase_EvgS-ArcB-TorS-like"/>
    <property type="match status" value="1"/>
</dbReference>
<dbReference type="SMART" id="SM00065">
    <property type="entry name" value="GAF"/>
    <property type="match status" value="1"/>
</dbReference>
<evidence type="ECO:0000256" key="17">
    <source>
        <dbReference type="PROSITE-ProRule" id="PRU00169"/>
    </source>
</evidence>
<dbReference type="InterPro" id="IPR004358">
    <property type="entry name" value="Sig_transdc_His_kin-like_C"/>
</dbReference>
<dbReference type="SMART" id="SM00387">
    <property type="entry name" value="HATPase_c"/>
    <property type="match status" value="1"/>
</dbReference>
<evidence type="ECO:0000313" key="22">
    <source>
        <dbReference type="EMBL" id="ETR72555.1"/>
    </source>
</evidence>
<evidence type="ECO:0000259" key="19">
    <source>
        <dbReference type="PROSITE" id="PS50109"/>
    </source>
</evidence>
<dbReference type="InterPro" id="IPR011006">
    <property type="entry name" value="CheY-like_superfamily"/>
</dbReference>
<dbReference type="InterPro" id="IPR005467">
    <property type="entry name" value="His_kinase_dom"/>
</dbReference>
<comment type="caution">
    <text evidence="17">Lacks conserved residue(s) required for the propagation of feature annotation.</text>
</comment>
<dbReference type="PROSITE" id="PS50894">
    <property type="entry name" value="HPT"/>
    <property type="match status" value="1"/>
</dbReference>
<feature type="domain" description="Response regulatory" evidence="20">
    <location>
        <begin position="610"/>
        <end position="726"/>
    </location>
</feature>
<evidence type="ECO:0000256" key="1">
    <source>
        <dbReference type="ARBA" id="ARBA00000085"/>
    </source>
</evidence>
<keyword evidence="8" id="KW-0547">Nucleotide-binding</keyword>
<dbReference type="Gene3D" id="3.30.565.10">
    <property type="entry name" value="Histidine kinase-like ATPase, C-terminal domain"/>
    <property type="match status" value="1"/>
</dbReference>
<feature type="modified residue" description="4-aspartylphosphate" evidence="17">
    <location>
        <position position="58"/>
    </location>
</feature>
<dbReference type="AlphaFoldDB" id="A0A1V1PD04"/>
<dbReference type="SUPFAM" id="SSF55781">
    <property type="entry name" value="GAF domain-like"/>
    <property type="match status" value="1"/>
</dbReference>
<dbReference type="Gene3D" id="3.40.50.2300">
    <property type="match status" value="3"/>
</dbReference>
<dbReference type="PRINTS" id="PR00344">
    <property type="entry name" value="BCTRLSENSOR"/>
</dbReference>
<evidence type="ECO:0000256" key="8">
    <source>
        <dbReference type="ARBA" id="ARBA00022741"/>
    </source>
</evidence>
<comment type="subunit">
    <text evidence="14">At low DSF concentrations, interacts with RpfF.</text>
</comment>
<dbReference type="InterPro" id="IPR029016">
    <property type="entry name" value="GAF-like_dom_sf"/>
</dbReference>
<evidence type="ECO:0000259" key="20">
    <source>
        <dbReference type="PROSITE" id="PS50110"/>
    </source>
</evidence>
<evidence type="ECO:0000256" key="12">
    <source>
        <dbReference type="ARBA" id="ARBA00023012"/>
    </source>
</evidence>
<dbReference type="PROSITE" id="PS50110">
    <property type="entry name" value="RESPONSE_REGULATORY"/>
    <property type="match status" value="3"/>
</dbReference>
<dbReference type="InterPro" id="IPR008207">
    <property type="entry name" value="Sig_transdc_His_kin_Hpt_dom"/>
</dbReference>
<dbReference type="SUPFAM" id="SSF47226">
    <property type="entry name" value="Histidine-containing phosphotransfer domain, HPT domain"/>
    <property type="match status" value="1"/>
</dbReference>
<dbReference type="Pfam" id="PF00072">
    <property type="entry name" value="Response_reg"/>
    <property type="match status" value="2"/>
</dbReference>
<dbReference type="Pfam" id="PF02518">
    <property type="entry name" value="HATPase_c"/>
    <property type="match status" value="1"/>
</dbReference>
<feature type="compositionally biased region" description="Basic and acidic residues" evidence="18">
    <location>
        <begin position="733"/>
        <end position="742"/>
    </location>
</feature>
<evidence type="ECO:0000256" key="7">
    <source>
        <dbReference type="ARBA" id="ARBA00022692"/>
    </source>
</evidence>
<dbReference type="SUPFAM" id="SSF47384">
    <property type="entry name" value="Homodimeric domain of signal transducing histidine kinase"/>
    <property type="match status" value="1"/>
</dbReference>
<dbReference type="Gene3D" id="1.20.120.160">
    <property type="entry name" value="HPT domain"/>
    <property type="match status" value="1"/>
</dbReference>
<evidence type="ECO:0000256" key="10">
    <source>
        <dbReference type="ARBA" id="ARBA00022840"/>
    </source>
</evidence>
<accession>A0A1V1PD04</accession>
<evidence type="ECO:0000256" key="6">
    <source>
        <dbReference type="ARBA" id="ARBA00022679"/>
    </source>
</evidence>
<comment type="subcellular location">
    <subcellularLocation>
        <location evidence="2">Cell membrane</location>
        <topology evidence="2">Multi-pass membrane protein</topology>
    </subcellularLocation>
</comment>
<dbReference type="EC" id="2.7.13.3" evidence="3"/>
<feature type="domain" description="Histidine kinase" evidence="19">
    <location>
        <begin position="372"/>
        <end position="593"/>
    </location>
</feature>
<evidence type="ECO:0000256" key="5">
    <source>
        <dbReference type="ARBA" id="ARBA00022553"/>
    </source>
</evidence>
<dbReference type="GO" id="GO:0005524">
    <property type="term" value="F:ATP binding"/>
    <property type="evidence" value="ECO:0007669"/>
    <property type="project" value="UniProtKB-KW"/>
</dbReference>
<dbReference type="Pfam" id="PF00512">
    <property type="entry name" value="HisKA"/>
    <property type="match status" value="1"/>
</dbReference>
<dbReference type="InterPro" id="IPR036890">
    <property type="entry name" value="HATPase_C_sf"/>
</dbReference>
<dbReference type="InterPro" id="IPR036641">
    <property type="entry name" value="HPT_dom_sf"/>
</dbReference>
<keyword evidence="4" id="KW-1003">Cell membrane</keyword>
<evidence type="ECO:0000256" key="9">
    <source>
        <dbReference type="ARBA" id="ARBA00022777"/>
    </source>
</evidence>
<evidence type="ECO:0000259" key="21">
    <source>
        <dbReference type="PROSITE" id="PS50894"/>
    </source>
</evidence>
<evidence type="ECO:0000256" key="11">
    <source>
        <dbReference type="ARBA" id="ARBA00022989"/>
    </source>
</evidence>
<evidence type="ECO:0000256" key="2">
    <source>
        <dbReference type="ARBA" id="ARBA00004651"/>
    </source>
</evidence>
<dbReference type="Pfam" id="PF01590">
    <property type="entry name" value="GAF"/>
    <property type="match status" value="1"/>
</dbReference>
<keyword evidence="12" id="KW-0902">Two-component regulatory system</keyword>
<feature type="domain" description="HPt" evidence="21">
    <location>
        <begin position="910"/>
        <end position="1003"/>
    </location>
</feature>
<keyword evidence="9 22" id="KW-0418">Kinase</keyword>
<keyword evidence="10" id="KW-0067">ATP-binding</keyword>
<organism evidence="22 23">
    <name type="scientific">Candidatus Magnetoglobus multicellularis str. Araruama</name>
    <dbReference type="NCBI Taxonomy" id="890399"/>
    <lineage>
        <taxon>Bacteria</taxon>
        <taxon>Pseudomonadati</taxon>
        <taxon>Thermodesulfobacteriota</taxon>
        <taxon>Desulfobacteria</taxon>
        <taxon>Desulfobacterales</taxon>
        <taxon>Desulfobacteraceae</taxon>
        <taxon>Candidatus Magnetoglobus</taxon>
    </lineage>
</organism>
<dbReference type="InterPro" id="IPR003018">
    <property type="entry name" value="GAF"/>
</dbReference>
<dbReference type="CDD" id="cd17546">
    <property type="entry name" value="REC_hyHK_CKI1_RcsC-like"/>
    <property type="match status" value="1"/>
</dbReference>
<dbReference type="FunFam" id="3.30.565.10:FF:000010">
    <property type="entry name" value="Sensor histidine kinase RcsC"/>
    <property type="match status" value="1"/>
</dbReference>
<keyword evidence="7" id="KW-0812">Transmembrane</keyword>
<dbReference type="GO" id="GO:0000155">
    <property type="term" value="F:phosphorelay sensor kinase activity"/>
    <property type="evidence" value="ECO:0007669"/>
    <property type="project" value="InterPro"/>
</dbReference>
<dbReference type="InterPro" id="IPR003594">
    <property type="entry name" value="HATPase_dom"/>
</dbReference>
<comment type="caution">
    <text evidence="22">The sequence shown here is derived from an EMBL/GenBank/DDBJ whole genome shotgun (WGS) entry which is preliminary data.</text>
</comment>
<dbReference type="Gene3D" id="3.30.450.40">
    <property type="match status" value="1"/>
</dbReference>
<feature type="modified residue" description="Phosphohistidine" evidence="16">
    <location>
        <position position="949"/>
    </location>
</feature>
<dbReference type="InterPro" id="IPR003661">
    <property type="entry name" value="HisK_dim/P_dom"/>
</dbReference>
<feature type="domain" description="Response regulatory" evidence="20">
    <location>
        <begin position="9"/>
        <end position="126"/>
    </location>
</feature>
<dbReference type="EMBL" id="ATBP01000136">
    <property type="protein sequence ID" value="ETR72555.1"/>
    <property type="molecule type" value="Genomic_DNA"/>
</dbReference>
<evidence type="ECO:0000256" key="15">
    <source>
        <dbReference type="ARBA" id="ARBA00068150"/>
    </source>
</evidence>
<dbReference type="FunFam" id="1.10.287.130:FF:000002">
    <property type="entry name" value="Two-component osmosensing histidine kinase"/>
    <property type="match status" value="1"/>
</dbReference>
<keyword evidence="13" id="KW-0472">Membrane</keyword>
<feature type="modified residue" description="4-aspartylphosphate" evidence="17">
    <location>
        <position position="803"/>
    </location>
</feature>
<sequence>MQIHTNAISILLVDDRPENLLSLENLIKSPDLNIIKCTSGNEALGLMLRHDFALVLLDVQMPEMDGFEVAELMRSSNRTRHIPIIFITAINKEPRHVFKGYKSGAVDYLFKPLNPEILRSKVNVFIELYRKQKAIEQANNACNNALSGLKKSEGILRRRDILLSGANDAADCLLTATCCADGVSAALQCLGRAADVDRVFIYERQSNDNFYCLPSLCFEWIRQDHFYLEDPNDHFLQQQMLPDWYNQLLQGEAIYGVIDEFPGNEVGILKKLNIRSILVIPIFVENRLWGFIDFEDCQQAYRWSESEVSILATAARNIGHTIMRFQIAEIREASRLELEEMNKELKQAIQLSGQMAIQADEANRSRGEFLANVSHEIRTPLTGIIGMISLLKETDISDEQRQYLEMTHQSADGLLSVINDILDFSKIEAHQMELDIIDFDLYQIIDEILDMLAIKAHEGDLDFDCLIAPHVPRYLHGDPIKVRQILINLIGNAIKFTEQGSVFVHIYLKNEALENSPLIFDIIDTGIGIPEDRKDRLFRSFSQVDGSSTRKYGGTGLGLAISRELAEMMGGTIRVESKQGEGSRFFMTLPLTTHQTHHAEANNMQFANLTILIFEPQKNIQRVLLSYLNYLGCHVRVAASWIEAQKLLKQSDTNFHAVFINIHAHLADAEQLAKFVKNTFPSTRLIFMPILGQSHIQSRIKGITADGILTRPVKWLALTALLESLFHSQQSETKAKTQEKPSKKSGSTDNSHVKILLAEDNHVNRLAARRLLERVGYSVTTVVHGREAVELLEKQNFDIVFMDIQMPVMDGIEAAKRIRDPEKSKVINPDVPVIALTAHSEKEYRETCMNAGMNDYIVKPFQQVDFIEKIEKYKPKPHPEIKQENSCEPTMFDDQPPLDYKRLLYRMEGDSELCNELLVSFQKDMTLYLSKIRQYVQNKDTDKLLTDAHALKSSSSAVDACQINSIAKQIENELKHNKSDSLEMLCDYLESACNLFDKVCEKTLQSV</sequence>
<feature type="region of interest" description="Disordered" evidence="18">
    <location>
        <begin position="732"/>
        <end position="751"/>
    </location>
</feature>
<dbReference type="Pfam" id="PF01627">
    <property type="entry name" value="Hpt"/>
    <property type="match status" value="1"/>
</dbReference>
<keyword evidence="6" id="KW-0808">Transferase</keyword>
<dbReference type="SMART" id="SM00388">
    <property type="entry name" value="HisKA"/>
    <property type="match status" value="1"/>
</dbReference>
<dbReference type="Proteomes" id="UP000189670">
    <property type="component" value="Unassembled WGS sequence"/>
</dbReference>
<dbReference type="Gene3D" id="1.10.287.130">
    <property type="match status" value="1"/>
</dbReference>
<evidence type="ECO:0000313" key="23">
    <source>
        <dbReference type="Proteomes" id="UP000189670"/>
    </source>
</evidence>
<dbReference type="PROSITE" id="PS50109">
    <property type="entry name" value="HIS_KIN"/>
    <property type="match status" value="1"/>
</dbReference>
<dbReference type="InterPro" id="IPR036097">
    <property type="entry name" value="HisK_dim/P_sf"/>
</dbReference>
<protein>
    <recommendedName>
        <fullName evidence="15">Sensory/regulatory protein RpfC</fullName>
        <ecNumber evidence="3">2.7.13.3</ecNumber>
    </recommendedName>
</protein>
<gene>
    <name evidence="22" type="ORF">OMM_01626</name>
</gene>
<dbReference type="CDD" id="cd00082">
    <property type="entry name" value="HisKA"/>
    <property type="match status" value="1"/>
</dbReference>
<dbReference type="SUPFAM" id="SSF52172">
    <property type="entry name" value="CheY-like"/>
    <property type="match status" value="3"/>
</dbReference>
<proteinExistence type="predicted"/>
<evidence type="ECO:0000256" key="13">
    <source>
        <dbReference type="ARBA" id="ARBA00023136"/>
    </source>
</evidence>
<evidence type="ECO:0000256" key="18">
    <source>
        <dbReference type="SAM" id="MobiDB-lite"/>
    </source>
</evidence>
<evidence type="ECO:0000256" key="3">
    <source>
        <dbReference type="ARBA" id="ARBA00012438"/>
    </source>
</evidence>
<dbReference type="SUPFAM" id="SSF55874">
    <property type="entry name" value="ATPase domain of HSP90 chaperone/DNA topoisomerase II/histidine kinase"/>
    <property type="match status" value="1"/>
</dbReference>
<reference evidence="23" key="1">
    <citation type="submission" date="2012-11" db="EMBL/GenBank/DDBJ databases">
        <authorList>
            <person name="Lucero-Rivera Y.E."/>
            <person name="Tovar-Ramirez D."/>
        </authorList>
    </citation>
    <scope>NUCLEOTIDE SEQUENCE [LARGE SCALE GENOMIC DNA]</scope>
    <source>
        <strain evidence="23">Araruama</strain>
    </source>
</reference>
<dbReference type="InterPro" id="IPR001789">
    <property type="entry name" value="Sig_transdc_resp-reg_receiver"/>
</dbReference>
<dbReference type="GO" id="GO:0005886">
    <property type="term" value="C:plasma membrane"/>
    <property type="evidence" value="ECO:0007669"/>
    <property type="project" value="UniProtKB-SubCell"/>
</dbReference>
<dbReference type="SMART" id="SM00448">
    <property type="entry name" value="REC"/>
    <property type="match status" value="2"/>
</dbReference>
<dbReference type="PANTHER" id="PTHR45339">
    <property type="entry name" value="HYBRID SIGNAL TRANSDUCTION HISTIDINE KINASE J"/>
    <property type="match status" value="1"/>
</dbReference>
<evidence type="ECO:0000256" key="16">
    <source>
        <dbReference type="PROSITE-ProRule" id="PRU00110"/>
    </source>
</evidence>
<feature type="domain" description="Response regulatory" evidence="20">
    <location>
        <begin position="754"/>
        <end position="874"/>
    </location>
</feature>
<comment type="catalytic activity">
    <reaction evidence="1">
        <text>ATP + protein L-histidine = ADP + protein N-phospho-L-histidine.</text>
        <dbReference type="EC" id="2.7.13.3"/>
    </reaction>
</comment>
<evidence type="ECO:0000256" key="14">
    <source>
        <dbReference type="ARBA" id="ARBA00064003"/>
    </source>
</evidence>
<dbReference type="PANTHER" id="PTHR45339:SF1">
    <property type="entry name" value="HYBRID SIGNAL TRANSDUCTION HISTIDINE KINASE J"/>
    <property type="match status" value="1"/>
</dbReference>
<evidence type="ECO:0000256" key="4">
    <source>
        <dbReference type="ARBA" id="ARBA00022475"/>
    </source>
</evidence>
<keyword evidence="11" id="KW-1133">Transmembrane helix</keyword>
<keyword evidence="5 17" id="KW-0597">Phosphoprotein</keyword>